<keyword evidence="3" id="KW-1185">Reference proteome</keyword>
<dbReference type="EMBL" id="MU001768">
    <property type="protein sequence ID" value="KAF2799226.1"/>
    <property type="molecule type" value="Genomic_DNA"/>
</dbReference>
<dbReference type="InterPro" id="IPR041018">
    <property type="entry name" value="ADPRTs_Tse2"/>
</dbReference>
<dbReference type="Pfam" id="PF18648">
    <property type="entry name" value="ADPRTs_Tse2"/>
    <property type="match status" value="1"/>
</dbReference>
<accession>A0A6A6XRM9</accession>
<feature type="domain" description="Tse2 ADP-ribosyltransferase toxin" evidence="1">
    <location>
        <begin position="15"/>
        <end position="141"/>
    </location>
</feature>
<evidence type="ECO:0000259" key="1">
    <source>
        <dbReference type="Pfam" id="PF18648"/>
    </source>
</evidence>
<gene>
    <name evidence="2" type="ORF">K505DRAFT_321302</name>
</gene>
<dbReference type="Proteomes" id="UP000799757">
    <property type="component" value="Unassembled WGS sequence"/>
</dbReference>
<evidence type="ECO:0000313" key="3">
    <source>
        <dbReference type="Proteomes" id="UP000799757"/>
    </source>
</evidence>
<dbReference type="OrthoDB" id="10266325at2759"/>
<name>A0A6A6XRM9_9PLEO</name>
<organism evidence="2 3">
    <name type="scientific">Melanomma pulvis-pyrius CBS 109.77</name>
    <dbReference type="NCBI Taxonomy" id="1314802"/>
    <lineage>
        <taxon>Eukaryota</taxon>
        <taxon>Fungi</taxon>
        <taxon>Dikarya</taxon>
        <taxon>Ascomycota</taxon>
        <taxon>Pezizomycotina</taxon>
        <taxon>Dothideomycetes</taxon>
        <taxon>Pleosporomycetidae</taxon>
        <taxon>Pleosporales</taxon>
        <taxon>Melanommataceae</taxon>
        <taxon>Melanomma</taxon>
    </lineage>
</organism>
<proteinExistence type="predicted"/>
<evidence type="ECO:0000313" key="2">
    <source>
        <dbReference type="EMBL" id="KAF2799226.1"/>
    </source>
</evidence>
<protein>
    <recommendedName>
        <fullName evidence="1">Tse2 ADP-ribosyltransferase toxin domain-containing protein</fullName>
    </recommendedName>
</protein>
<reference evidence="2" key="1">
    <citation type="journal article" date="2020" name="Stud. Mycol.">
        <title>101 Dothideomycetes genomes: a test case for predicting lifestyles and emergence of pathogens.</title>
        <authorList>
            <person name="Haridas S."/>
            <person name="Albert R."/>
            <person name="Binder M."/>
            <person name="Bloem J."/>
            <person name="Labutti K."/>
            <person name="Salamov A."/>
            <person name="Andreopoulos B."/>
            <person name="Baker S."/>
            <person name="Barry K."/>
            <person name="Bills G."/>
            <person name="Bluhm B."/>
            <person name="Cannon C."/>
            <person name="Castanera R."/>
            <person name="Culley D."/>
            <person name="Daum C."/>
            <person name="Ezra D."/>
            <person name="Gonzalez J."/>
            <person name="Henrissat B."/>
            <person name="Kuo A."/>
            <person name="Liang C."/>
            <person name="Lipzen A."/>
            <person name="Lutzoni F."/>
            <person name="Magnuson J."/>
            <person name="Mondo S."/>
            <person name="Nolan M."/>
            <person name="Ohm R."/>
            <person name="Pangilinan J."/>
            <person name="Park H.-J."/>
            <person name="Ramirez L."/>
            <person name="Alfaro M."/>
            <person name="Sun H."/>
            <person name="Tritt A."/>
            <person name="Yoshinaga Y."/>
            <person name="Zwiers L.-H."/>
            <person name="Turgeon B."/>
            <person name="Goodwin S."/>
            <person name="Spatafora J."/>
            <person name="Crous P."/>
            <person name="Grigoriev I."/>
        </authorList>
    </citation>
    <scope>NUCLEOTIDE SEQUENCE</scope>
    <source>
        <strain evidence="2">CBS 109.77</strain>
    </source>
</reference>
<sequence length="154" mass="17586">MSSKFIRSFKAFPMELFRVNNGRAIRLREWSPQRTRYDVLTEAGSVKAKALNPATYKAPNGASMRPNTQFKREMIQRSRGDDVVVYSIPKGTLLPEDLILVHEFKDHYSLQAARDMPLQELNNKITNFLENHGNVRDKDAWLQVYKPAGSSSGT</sequence>
<dbReference type="AlphaFoldDB" id="A0A6A6XRM9"/>